<feature type="coiled-coil region" evidence="1">
    <location>
        <begin position="228"/>
        <end position="255"/>
    </location>
</feature>
<feature type="compositionally biased region" description="Acidic residues" evidence="2">
    <location>
        <begin position="58"/>
        <end position="69"/>
    </location>
</feature>
<gene>
    <name evidence="3" type="primary">AVEN_45755_1</name>
    <name evidence="3" type="ORF">CEXT_498121</name>
</gene>
<dbReference type="AlphaFoldDB" id="A0AAV4NFX4"/>
<reference evidence="3 4" key="1">
    <citation type="submission" date="2021-06" db="EMBL/GenBank/DDBJ databases">
        <title>Caerostris extrusa draft genome.</title>
        <authorList>
            <person name="Kono N."/>
            <person name="Arakawa K."/>
        </authorList>
    </citation>
    <scope>NUCLEOTIDE SEQUENCE [LARGE SCALE GENOMIC DNA]</scope>
</reference>
<keyword evidence="4" id="KW-1185">Reference proteome</keyword>
<evidence type="ECO:0000256" key="1">
    <source>
        <dbReference type="SAM" id="Coils"/>
    </source>
</evidence>
<feature type="coiled-coil region" evidence="1">
    <location>
        <begin position="670"/>
        <end position="848"/>
    </location>
</feature>
<comment type="caution">
    <text evidence="3">The sequence shown here is derived from an EMBL/GenBank/DDBJ whole genome shotgun (WGS) entry which is preliminary data.</text>
</comment>
<proteinExistence type="predicted"/>
<name>A0AAV4NFX4_CAEEX</name>
<evidence type="ECO:0000313" key="3">
    <source>
        <dbReference type="EMBL" id="GIX83269.1"/>
    </source>
</evidence>
<feature type="compositionally biased region" description="Polar residues" evidence="2">
    <location>
        <begin position="109"/>
        <end position="119"/>
    </location>
</feature>
<organism evidence="3 4">
    <name type="scientific">Caerostris extrusa</name>
    <name type="common">Bark spider</name>
    <name type="synonym">Caerostris bankana</name>
    <dbReference type="NCBI Taxonomy" id="172846"/>
    <lineage>
        <taxon>Eukaryota</taxon>
        <taxon>Metazoa</taxon>
        <taxon>Ecdysozoa</taxon>
        <taxon>Arthropoda</taxon>
        <taxon>Chelicerata</taxon>
        <taxon>Arachnida</taxon>
        <taxon>Araneae</taxon>
        <taxon>Araneomorphae</taxon>
        <taxon>Entelegynae</taxon>
        <taxon>Araneoidea</taxon>
        <taxon>Araneidae</taxon>
        <taxon>Caerostris</taxon>
    </lineage>
</organism>
<feature type="region of interest" description="Disordered" evidence="2">
    <location>
        <begin position="109"/>
        <end position="131"/>
    </location>
</feature>
<dbReference type="PANTHER" id="PTHR10337:SF6">
    <property type="entry name" value="CENTROSOMAL PROTEIN OF 152 KDA"/>
    <property type="match status" value="1"/>
</dbReference>
<feature type="coiled-coil region" evidence="1">
    <location>
        <begin position="591"/>
        <end position="622"/>
    </location>
</feature>
<dbReference type="PANTHER" id="PTHR10337">
    <property type="entry name" value="SHC TRANSFORMING PROTEIN"/>
    <property type="match status" value="1"/>
</dbReference>
<feature type="region of interest" description="Disordered" evidence="2">
    <location>
        <begin position="57"/>
        <end position="79"/>
    </location>
</feature>
<keyword evidence="1" id="KW-0175">Coiled coil</keyword>
<evidence type="ECO:0000313" key="4">
    <source>
        <dbReference type="Proteomes" id="UP001054945"/>
    </source>
</evidence>
<dbReference type="EMBL" id="BPLR01020853">
    <property type="protein sequence ID" value="GIX83269.1"/>
    <property type="molecule type" value="Genomic_DNA"/>
</dbReference>
<dbReference type="Proteomes" id="UP001054945">
    <property type="component" value="Unassembled WGS sequence"/>
</dbReference>
<feature type="coiled-coil region" evidence="1">
    <location>
        <begin position="336"/>
        <end position="515"/>
    </location>
</feature>
<dbReference type="InterPro" id="IPR051235">
    <property type="entry name" value="CEP152/SHC-Transforming"/>
</dbReference>
<dbReference type="GO" id="GO:0007099">
    <property type="term" value="P:centriole replication"/>
    <property type="evidence" value="ECO:0007669"/>
    <property type="project" value="TreeGrafter"/>
</dbReference>
<sequence length="1156" mass="134611">MDVGISSIGISNFKDDISHNEAEVEAAVLADQEIQEQEIDADLEKAFDGLCGLNTSESEIETESEDDEIGNSHNTRSCVSQQDDFSSAFSEVISREDELENRLRRVDSYSGTGHSYASSSEKHSHFVPTSQSYDEYEGTSVAEHTNYNLTEPDYHKDNKKYASDVNSSEDYKNSVSVNPAFSAAMTNSTVDLQEEYRKLCIIYETTCQELTQLKREEINYRKETDQTIRTLKLNMDLIESEKKKLTSALQESQNLFSSYLQDKNILLGKVTALESQLSSMTKVKEEFQSKLEGSEVTIQLLEKQLCELNRSGNMSRLRDHHNSILEEMKLRHEKDILHYRQNIDELQVKLNSKVQETEELTSKNSELYHNYQQLQIEKAEWVNKMSSELEKAQRKCQQYLELGTIEEVNRLKLQVQRLEEEKSNIERENSSLRDEIKSLKTELNTAEALQKLTFSKPDASTGRQRDLNLHQELEKKVKEQEEKLKSFSSNESMSIQLYEKKINSLESELSDMKINLCDTSEKLNKHCVEMCREQLLELHENALQKEKDKIIAKANAELKDICFKYENKISEMQKGMKALNDGLYDSKNQYLALYKENQNLQEKKLNEIKAQLIKQNEEYLTEHFKAELEKAEIEWTSKKMADIKVFVENTKQRLDDEFQSCLRKEQTEFQNKLETEKKRLYKDYEENMENLKKRFEEQKTELKAKLNKDIQNEWGKNINKLNENHEKEIKSIQFQFDNKLQQMENEIKSLKERFSVKSNENEEVQKLKQEFMLQQEKLQREKDVFVSAEIILNENIKKLTESENKLHDKIKKYQRHVASVKKHYQEKINKLQAELSDFQHSNSEKQKQLFLLKEKCEKETLDLINKLTKQNSFKSSMVQTEEELVPKQKILILENKFFKCLNNISDGIRQYIDESKKRNAEKIESALLHYHQQVSSKLLNGLSKDIRSYTPTFILPHASAKHETISKETFESSNIPQSLTNANLKTSTPNLNGKLSEQIHKTSAQNSNKDFTNMQNSNPQTSVKSIHKMTAQENVKSRSSTQTSITSTFKTPKLDAFSSGDSLFTEKIFFNREGSNNSYANINKKDFEAIDHFEDISYDFLSLNLPNGRFDPSKMPEHKLHGDDHNKHSDQQIDSFPCQTFSKLRGGIFKMYILHL</sequence>
<accession>A0AAV4NFX4</accession>
<protein>
    <submittedName>
        <fullName evidence="3">Uncharacterized protein</fullName>
    </submittedName>
</protein>
<dbReference type="GO" id="GO:0005813">
    <property type="term" value="C:centrosome"/>
    <property type="evidence" value="ECO:0007669"/>
    <property type="project" value="TreeGrafter"/>
</dbReference>
<evidence type="ECO:0000256" key="2">
    <source>
        <dbReference type="SAM" id="MobiDB-lite"/>
    </source>
</evidence>